<evidence type="ECO:0000259" key="7">
    <source>
        <dbReference type="Pfam" id="PF00148"/>
    </source>
</evidence>
<keyword evidence="5 6" id="KW-0535">Nitrogen fixation</keyword>
<dbReference type="InterPro" id="IPR049939">
    <property type="entry name" value="NifE-like"/>
</dbReference>
<feature type="domain" description="Nitrogenase/oxidoreductase component 1" evidence="7">
    <location>
        <begin position="37"/>
        <end position="442"/>
    </location>
</feature>
<reference evidence="8 9" key="1">
    <citation type="submission" date="2016-11" db="EMBL/GenBank/DDBJ databases">
        <authorList>
            <person name="Jaros S."/>
            <person name="Januszkiewicz K."/>
            <person name="Wedrychowicz H."/>
        </authorList>
    </citation>
    <scope>NUCLEOTIDE SEQUENCE [LARGE SCALE GENOMIC DNA]</scope>
    <source>
        <strain evidence="8 9">CECT 7868</strain>
    </source>
</reference>
<organism evidence="8 9">
    <name type="scientific">Vibrio aerogenes CECT 7868</name>
    <dbReference type="NCBI Taxonomy" id="1216006"/>
    <lineage>
        <taxon>Bacteria</taxon>
        <taxon>Pseudomonadati</taxon>
        <taxon>Pseudomonadota</taxon>
        <taxon>Gammaproteobacteria</taxon>
        <taxon>Vibrionales</taxon>
        <taxon>Vibrionaceae</taxon>
        <taxon>Vibrio</taxon>
    </lineage>
</organism>
<proteinExistence type="inferred from homology"/>
<evidence type="ECO:0000256" key="6">
    <source>
        <dbReference type="RuleBase" id="RU004021"/>
    </source>
</evidence>
<accession>A0A1M5WYL7</accession>
<comment type="similarity">
    <text evidence="3 6">Belongs to the NifD/NifK/NifE/NifN family.</text>
</comment>
<dbReference type="GO" id="GO:0016163">
    <property type="term" value="F:nitrogenase activity"/>
    <property type="evidence" value="ECO:0007669"/>
    <property type="project" value="InterPro"/>
</dbReference>
<dbReference type="UniPathway" id="UPA00782"/>
<dbReference type="Gene3D" id="3.40.50.12380">
    <property type="entry name" value="Nitrogenase MoFe cofactor biosynthesis protein NifE, C-terminal"/>
    <property type="match status" value="1"/>
</dbReference>
<dbReference type="EMBL" id="FQXZ01000007">
    <property type="protein sequence ID" value="SHH92709.1"/>
    <property type="molecule type" value="Genomic_DNA"/>
</dbReference>
<dbReference type="OrthoDB" id="9762718at2"/>
<evidence type="ECO:0000256" key="3">
    <source>
        <dbReference type="ARBA" id="ARBA00011002"/>
    </source>
</evidence>
<evidence type="ECO:0000313" key="8">
    <source>
        <dbReference type="EMBL" id="SHH92709.1"/>
    </source>
</evidence>
<dbReference type="AlphaFoldDB" id="A0A1M5WYL7"/>
<dbReference type="Gene3D" id="3.40.50.1980">
    <property type="entry name" value="Nitrogenase molybdenum iron protein domain"/>
    <property type="match status" value="1"/>
</dbReference>
<evidence type="ECO:0000256" key="4">
    <source>
        <dbReference type="ARBA" id="ARBA00013280"/>
    </source>
</evidence>
<dbReference type="RefSeq" id="WP_073602678.1">
    <property type="nucleotide sequence ID" value="NZ_FQXZ01000007.1"/>
</dbReference>
<dbReference type="PANTHER" id="PTHR42956:SF1">
    <property type="entry name" value="NITROGENASE IRON-MOLYBDENUM COFACTOR BIOSYNTHESIS PROTEIN NIFE"/>
    <property type="match status" value="1"/>
</dbReference>
<keyword evidence="8" id="KW-0560">Oxidoreductase</keyword>
<comment type="pathway">
    <text evidence="2">Cofactor biosynthesis; Fe-Mo cofactor biosynthesis.</text>
</comment>
<evidence type="ECO:0000256" key="2">
    <source>
        <dbReference type="ARBA" id="ARBA00005155"/>
    </source>
</evidence>
<evidence type="ECO:0000313" key="9">
    <source>
        <dbReference type="Proteomes" id="UP000184608"/>
    </source>
</evidence>
<dbReference type="Proteomes" id="UP000184608">
    <property type="component" value="Unassembled WGS sequence"/>
</dbReference>
<dbReference type="Pfam" id="PF00148">
    <property type="entry name" value="Oxidored_nitro"/>
    <property type="match status" value="1"/>
</dbReference>
<dbReference type="SUPFAM" id="SSF53807">
    <property type="entry name" value="Helical backbone' metal receptor"/>
    <property type="match status" value="1"/>
</dbReference>
<dbReference type="PROSITE" id="PS00699">
    <property type="entry name" value="NITROGENASE_1_1"/>
    <property type="match status" value="1"/>
</dbReference>
<keyword evidence="9" id="KW-1185">Reference proteome</keyword>
<dbReference type="InterPro" id="IPR000510">
    <property type="entry name" value="Nase/OxRdtase_comp1"/>
</dbReference>
<comment type="function">
    <text evidence="1">This protein may play a role in the biosynthesis of the prosthetic group of nitrogenase (FeMo cofactor).</text>
</comment>
<dbReference type="NCBIfam" id="TIGR01283">
    <property type="entry name" value="nifE"/>
    <property type="match status" value="1"/>
</dbReference>
<dbReference type="InterPro" id="IPR000318">
    <property type="entry name" value="Nase_comp1_CS"/>
</dbReference>
<evidence type="ECO:0000256" key="5">
    <source>
        <dbReference type="ARBA" id="ARBA00023231"/>
    </source>
</evidence>
<sequence>MKQSEIKLLQDEPACEHNSGSKSGCSKATPGATAGGCCFDGAQISLLPIADVGHIVHGPIACAGNSWNNRGTRATGRNLFRYGFTTDLNEQDVIMGRAEKRLLHAIKQLITDYQPPAVFVYMTCVPALEGNDIEAICALAQEKWQIPVIAVDAAGFYGNKNLGNRIAGNVMVEKVAGTAEPPEKPVMAHDPSRRVHDIVLIGEYNIAGEFWHVSPLFEALGLRVLCCMAGDTQFHQIQTIHRADAAMVVCSRAQINVARKLEEKWQVPWFEGSFYGIEDTSLALRSFARLLNDPKLTEETEALIEQEEAKTRQLLAPYKEKLSGKKALLYTGGVKSWSVITALQELGIEVVATGTRKSTQSDKNRIIEIMGEDALMLDEGGARLLLDTYYQHHADVMIAGGRNMYTALKARLPFLDINQEREHAYAGYRGMVTLAEELCRTINSPVWQAARSPAPWDGNGSSPVTPAIDLIPHNAQHRILPDQA</sequence>
<dbReference type="GO" id="GO:0065003">
    <property type="term" value="P:protein-containing complex assembly"/>
    <property type="evidence" value="ECO:0007669"/>
    <property type="project" value="InterPro"/>
</dbReference>
<dbReference type="STRING" id="1216006.VA7868_00934"/>
<gene>
    <name evidence="8" type="primary">nifD_2</name>
    <name evidence="8" type="ORF">VA7868_00934</name>
</gene>
<dbReference type="PANTHER" id="PTHR42956">
    <property type="entry name" value="NITROGENASE IRON-MOLYBDENUM COFACTOR BIOSYNTHESIS PROTEIN NIFE"/>
    <property type="match status" value="1"/>
</dbReference>
<dbReference type="InterPro" id="IPR005973">
    <property type="entry name" value="NifE"/>
</dbReference>
<name>A0A1M5WYL7_9VIBR</name>
<evidence type="ECO:0000256" key="1">
    <source>
        <dbReference type="ARBA" id="ARBA00003171"/>
    </source>
</evidence>
<protein>
    <recommendedName>
        <fullName evidence="4">Nitrogenase iron-molybdenum cofactor biosynthesis protein NifE</fullName>
    </recommendedName>
</protein>